<comment type="caution">
    <text evidence="1">The sequence shown here is derived from an EMBL/GenBank/DDBJ whole genome shotgun (WGS) entry which is preliminary data.</text>
</comment>
<dbReference type="EMBL" id="JAMZMF010000009">
    <property type="protein sequence ID" value="MDR0177721.1"/>
    <property type="molecule type" value="Genomic_DNA"/>
</dbReference>
<reference evidence="1" key="1">
    <citation type="submission" date="2022-06" db="EMBL/GenBank/DDBJ databases">
        <title>Draft Genome Sequences of Three Actinomyces oris Strains, Isolated from Healthy Human Feces.</title>
        <authorList>
            <person name="Ye Y."/>
            <person name="Liu C."/>
            <person name="Zhao J."/>
            <person name="Xu J."/>
            <person name="Huang H."/>
            <person name="Wang B."/>
            <person name="Wei J."/>
            <person name="Jing X."/>
        </authorList>
    </citation>
    <scope>NUCLEOTIDE SEQUENCE</scope>
    <source>
        <strain evidence="1">CNGBCC1803727</strain>
    </source>
</reference>
<evidence type="ECO:0000313" key="1">
    <source>
        <dbReference type="EMBL" id="MDR0177721.1"/>
    </source>
</evidence>
<dbReference type="Proteomes" id="UP001230065">
    <property type="component" value="Unassembled WGS sequence"/>
</dbReference>
<dbReference type="RefSeq" id="WP_308679794.1">
    <property type="nucleotide sequence ID" value="NZ_JAMZMF010000009.1"/>
</dbReference>
<evidence type="ECO:0000313" key="2">
    <source>
        <dbReference type="Proteomes" id="UP001230065"/>
    </source>
</evidence>
<accession>A0AAW8LB59</accession>
<sequence length="66" mass="6942">MNVMLEAASACGDFQAAMLMHVAQKMKGMAWTARGPVLGSSLASIKSIMEKMAKTLRAAVIGARSD</sequence>
<dbReference type="AlphaFoldDB" id="A0AAW8LB59"/>
<proteinExistence type="predicted"/>
<protein>
    <submittedName>
        <fullName evidence="1">Uncharacterized protein</fullName>
    </submittedName>
</protein>
<gene>
    <name evidence="1" type="ORF">RF687_07150</name>
</gene>
<name>A0AAW8LB59_9ACTO</name>
<organism evidence="1 2">
    <name type="scientific">Actinomyces oris</name>
    <dbReference type="NCBI Taxonomy" id="544580"/>
    <lineage>
        <taxon>Bacteria</taxon>
        <taxon>Bacillati</taxon>
        <taxon>Actinomycetota</taxon>
        <taxon>Actinomycetes</taxon>
        <taxon>Actinomycetales</taxon>
        <taxon>Actinomycetaceae</taxon>
        <taxon>Actinomyces</taxon>
    </lineage>
</organism>